<gene>
    <name evidence="2" type="ORF">HX018_06645</name>
</gene>
<reference evidence="2" key="2">
    <citation type="journal article" date="2022" name="Sci. Total Environ.">
        <title>Prevalence, transmission, and molecular epidemiology of tet(X)-positive bacteria among humans, animals, and environmental niches in China: An epidemiological, and genomic-based study.</title>
        <authorList>
            <person name="Dong N."/>
            <person name="Zeng Y."/>
            <person name="Cai C."/>
            <person name="Sun C."/>
            <person name="Lu J."/>
            <person name="Liu C."/>
            <person name="Zhou H."/>
            <person name="Sun Q."/>
            <person name="Shu L."/>
            <person name="Wang H."/>
            <person name="Wang Y."/>
            <person name="Wang S."/>
            <person name="Wu C."/>
            <person name="Chan E.W."/>
            <person name="Chen G."/>
            <person name="Shen Z."/>
            <person name="Chen S."/>
            <person name="Zhang R."/>
        </authorList>
    </citation>
    <scope>NUCLEOTIDE SEQUENCE</scope>
    <source>
        <strain evidence="2">R1692</strain>
    </source>
</reference>
<keyword evidence="3" id="KW-1185">Reference proteome</keyword>
<feature type="signal peptide" evidence="1">
    <location>
        <begin position="1"/>
        <end position="21"/>
    </location>
</feature>
<proteinExistence type="predicted"/>
<dbReference type="Proteomes" id="UP001170954">
    <property type="component" value="Unassembled WGS sequence"/>
</dbReference>
<sequence length="147" mass="15948">MRKFIFTSILGFLISVSGAKAQSFLDKLDKAVNHIDRAAQSAEKASKTGGKVRSLLNKKQGAGANQTMLQISGIDLSKLKKLNGNVESVKGVNETKMKFNAAKSTITVNHSGTTEELLTNIQLKSRDIFDDENVAALEEGLIEIQLK</sequence>
<comment type="caution">
    <text evidence="2">The sequence shown here is derived from an EMBL/GenBank/DDBJ whole genome shotgun (WGS) entry which is preliminary data.</text>
</comment>
<evidence type="ECO:0000313" key="2">
    <source>
        <dbReference type="EMBL" id="MDM1047913.1"/>
    </source>
</evidence>
<accession>A0ABT7NL34</accession>
<feature type="chain" id="PRO_5046627143" evidence="1">
    <location>
        <begin position="22"/>
        <end position="147"/>
    </location>
</feature>
<protein>
    <submittedName>
        <fullName evidence="2">Uncharacterized protein</fullName>
    </submittedName>
</protein>
<reference evidence="2" key="1">
    <citation type="submission" date="2020-06" db="EMBL/GenBank/DDBJ databases">
        <authorList>
            <person name="Dong N."/>
        </authorList>
    </citation>
    <scope>NUCLEOTIDE SEQUENCE</scope>
    <source>
        <strain evidence="2">R1692</strain>
    </source>
</reference>
<evidence type="ECO:0000313" key="3">
    <source>
        <dbReference type="Proteomes" id="UP001170954"/>
    </source>
</evidence>
<evidence type="ECO:0000256" key="1">
    <source>
        <dbReference type="SAM" id="SignalP"/>
    </source>
</evidence>
<organism evidence="2 3">
    <name type="scientific">Sphingobacterium hotanense</name>
    <dbReference type="NCBI Taxonomy" id="649196"/>
    <lineage>
        <taxon>Bacteria</taxon>
        <taxon>Pseudomonadati</taxon>
        <taxon>Bacteroidota</taxon>
        <taxon>Sphingobacteriia</taxon>
        <taxon>Sphingobacteriales</taxon>
        <taxon>Sphingobacteriaceae</taxon>
        <taxon>Sphingobacterium</taxon>
    </lineage>
</organism>
<keyword evidence="1" id="KW-0732">Signal</keyword>
<dbReference type="EMBL" id="JACAGK010000014">
    <property type="protein sequence ID" value="MDM1047913.1"/>
    <property type="molecule type" value="Genomic_DNA"/>
</dbReference>
<dbReference type="RefSeq" id="WP_286650894.1">
    <property type="nucleotide sequence ID" value="NZ_JACAGK010000014.1"/>
</dbReference>
<name>A0ABT7NL34_9SPHI</name>